<protein>
    <submittedName>
        <fullName evidence="2">Flp family type IVb pilin</fullName>
    </submittedName>
</protein>
<dbReference type="Proteomes" id="UP001250932">
    <property type="component" value="Unassembled WGS sequence"/>
</dbReference>
<sequence>MLNFVKQFIEDEEGASAVEYGLLVALMAAAVTAAVGILGPGLSTTFQGVVDSMTSATTPAPAPPTTPTS</sequence>
<comment type="caution">
    <text evidence="2">The sequence shown here is derived from an EMBL/GenBank/DDBJ whole genome shotgun (WGS) entry which is preliminary data.</text>
</comment>
<keyword evidence="1" id="KW-1133">Transmembrane helix</keyword>
<reference evidence="2 3" key="1">
    <citation type="journal article" date="2023" name="ISME J.">
        <title>Cultivation and genomic characterization of novel and ubiquitous marine nitrite-oxidizing bacteria from the Nitrospirales.</title>
        <authorList>
            <person name="Mueller A.J."/>
            <person name="Daebeler A."/>
            <person name="Herbold C.W."/>
            <person name="Kirkegaard R.H."/>
            <person name="Daims H."/>
        </authorList>
    </citation>
    <scope>NUCLEOTIDE SEQUENCE [LARGE SCALE GENOMIC DNA]</scope>
    <source>
        <strain evidence="2 3">EB</strain>
    </source>
</reference>
<evidence type="ECO:0000313" key="2">
    <source>
        <dbReference type="EMBL" id="MDT7043452.1"/>
    </source>
</evidence>
<keyword evidence="3" id="KW-1185">Reference proteome</keyword>
<feature type="transmembrane region" description="Helical" evidence="1">
    <location>
        <begin position="20"/>
        <end position="38"/>
    </location>
</feature>
<organism evidence="2 3">
    <name type="scientific">Candidatus Nitronereus thalassa</name>
    <dbReference type="NCBI Taxonomy" id="3020898"/>
    <lineage>
        <taxon>Bacteria</taxon>
        <taxon>Pseudomonadati</taxon>
        <taxon>Nitrospirota</taxon>
        <taxon>Nitrospiria</taxon>
        <taxon>Nitrospirales</taxon>
        <taxon>Nitrospiraceae</taxon>
        <taxon>Candidatus Nitronereus</taxon>
    </lineage>
</organism>
<dbReference type="EMBL" id="JAQOUE010000001">
    <property type="protein sequence ID" value="MDT7043452.1"/>
    <property type="molecule type" value="Genomic_DNA"/>
</dbReference>
<evidence type="ECO:0000256" key="1">
    <source>
        <dbReference type="SAM" id="Phobius"/>
    </source>
</evidence>
<gene>
    <name evidence="2" type="ORF">PPG34_13930</name>
</gene>
<name>A0ABU3KB95_9BACT</name>
<evidence type="ECO:0000313" key="3">
    <source>
        <dbReference type="Proteomes" id="UP001250932"/>
    </source>
</evidence>
<dbReference type="Pfam" id="PF04964">
    <property type="entry name" value="Flp_Fap"/>
    <property type="match status" value="1"/>
</dbReference>
<accession>A0ABU3KB95</accession>
<dbReference type="RefSeq" id="WP_313834019.1">
    <property type="nucleotide sequence ID" value="NZ_JAQOUE010000001.1"/>
</dbReference>
<keyword evidence="1" id="KW-0812">Transmembrane</keyword>
<keyword evidence="1" id="KW-0472">Membrane</keyword>
<dbReference type="InterPro" id="IPR007047">
    <property type="entry name" value="Flp_Fap"/>
</dbReference>
<proteinExistence type="predicted"/>